<reference evidence="5" key="1">
    <citation type="journal article" date="2019" name="Int. J. Syst. Evol. Microbiol.">
        <title>The Global Catalogue of Microorganisms (GCM) 10K type strain sequencing project: providing services to taxonomists for standard genome sequencing and annotation.</title>
        <authorList>
            <consortium name="The Broad Institute Genomics Platform"/>
            <consortium name="The Broad Institute Genome Sequencing Center for Infectious Disease"/>
            <person name="Wu L."/>
            <person name="Ma J."/>
        </authorList>
    </citation>
    <scope>NUCLEOTIDE SEQUENCE [LARGE SCALE GENOMIC DNA]</scope>
    <source>
        <strain evidence="5">NCAIM B.02333</strain>
    </source>
</reference>
<protein>
    <submittedName>
        <fullName evidence="4">TadE/TadG family type IV pilus assembly protein</fullName>
    </submittedName>
</protein>
<name>A0ABV7WHA7_9MICO</name>
<comment type="caution">
    <text evidence="4">The sequence shown here is derived from an EMBL/GenBank/DDBJ whole genome shotgun (WGS) entry which is preliminary data.</text>
</comment>
<feature type="transmembrane region" description="Helical" evidence="2">
    <location>
        <begin position="50"/>
        <end position="69"/>
    </location>
</feature>
<keyword evidence="2" id="KW-0472">Membrane</keyword>
<sequence length="183" mass="18460">MTPSTKTPSTLTPSNASPTRTGSVGPRRRPPGPTPEGAASRVGGGDRGSATVWTILMVPALVFGTGLVVDGGRAITARQEVIGLASEGARAAVDRMDVEGFREQGAVRVVAPGAAQAACTWIGQYRPDASCAATVGPEGQVDVTVTITYRPVILGAVGVGTQVVSATVGARPAIGDTREVSLP</sequence>
<feature type="region of interest" description="Disordered" evidence="1">
    <location>
        <begin position="1"/>
        <end position="45"/>
    </location>
</feature>
<organism evidence="4 5">
    <name type="scientific">Aquipuribacter hungaricus</name>
    <dbReference type="NCBI Taxonomy" id="545624"/>
    <lineage>
        <taxon>Bacteria</taxon>
        <taxon>Bacillati</taxon>
        <taxon>Actinomycetota</taxon>
        <taxon>Actinomycetes</taxon>
        <taxon>Micrococcales</taxon>
        <taxon>Intrasporangiaceae</taxon>
        <taxon>Aquipuribacter</taxon>
    </lineage>
</organism>
<evidence type="ECO:0000313" key="4">
    <source>
        <dbReference type="EMBL" id="MFC3689255.1"/>
    </source>
</evidence>
<proteinExistence type="predicted"/>
<feature type="compositionally biased region" description="Low complexity" evidence="1">
    <location>
        <begin position="1"/>
        <end position="25"/>
    </location>
</feature>
<dbReference type="Proteomes" id="UP001595685">
    <property type="component" value="Unassembled WGS sequence"/>
</dbReference>
<keyword evidence="2" id="KW-0812">Transmembrane</keyword>
<keyword evidence="5" id="KW-1185">Reference proteome</keyword>
<dbReference type="Pfam" id="PF13400">
    <property type="entry name" value="Tad"/>
    <property type="match status" value="1"/>
</dbReference>
<evidence type="ECO:0000256" key="2">
    <source>
        <dbReference type="SAM" id="Phobius"/>
    </source>
</evidence>
<dbReference type="InterPro" id="IPR028087">
    <property type="entry name" value="Tad_N"/>
</dbReference>
<dbReference type="EMBL" id="JBHRWW010000008">
    <property type="protein sequence ID" value="MFC3689255.1"/>
    <property type="molecule type" value="Genomic_DNA"/>
</dbReference>
<gene>
    <name evidence="4" type="ORF">ACFOLH_12975</name>
</gene>
<feature type="domain" description="Putative Flp pilus-assembly TadG-like N-terminal" evidence="3">
    <location>
        <begin position="48"/>
        <end position="94"/>
    </location>
</feature>
<evidence type="ECO:0000256" key="1">
    <source>
        <dbReference type="SAM" id="MobiDB-lite"/>
    </source>
</evidence>
<evidence type="ECO:0000259" key="3">
    <source>
        <dbReference type="Pfam" id="PF13400"/>
    </source>
</evidence>
<dbReference type="RefSeq" id="WP_376985582.1">
    <property type="nucleotide sequence ID" value="NZ_JBHRWW010000008.1"/>
</dbReference>
<keyword evidence="2" id="KW-1133">Transmembrane helix</keyword>
<evidence type="ECO:0000313" key="5">
    <source>
        <dbReference type="Proteomes" id="UP001595685"/>
    </source>
</evidence>
<accession>A0ABV7WHA7</accession>